<proteinExistence type="predicted"/>
<evidence type="ECO:0000313" key="2">
    <source>
        <dbReference type="EMBL" id="PWL38704.1"/>
    </source>
</evidence>
<keyword evidence="1" id="KW-0812">Transmembrane</keyword>
<feature type="transmembrane region" description="Helical" evidence="1">
    <location>
        <begin position="82"/>
        <end position="101"/>
    </location>
</feature>
<dbReference type="OrthoDB" id="1551186at2"/>
<evidence type="ECO:0000256" key="1">
    <source>
        <dbReference type="SAM" id="Phobius"/>
    </source>
</evidence>
<name>A0A316KXZ9_9FLAO</name>
<dbReference type="Pfam" id="PF19851">
    <property type="entry name" value="DUF6326"/>
    <property type="match status" value="1"/>
</dbReference>
<keyword evidence="3" id="KW-1185">Reference proteome</keyword>
<evidence type="ECO:0000313" key="3">
    <source>
        <dbReference type="Proteomes" id="UP000245762"/>
    </source>
</evidence>
<protein>
    <recommendedName>
        <fullName evidence="4">DoxX family protein</fullName>
    </recommendedName>
</protein>
<dbReference type="InterPro" id="IPR046289">
    <property type="entry name" value="DUF6326"/>
</dbReference>
<gene>
    <name evidence="2" type="ORF">DKG77_10675</name>
</gene>
<organism evidence="2 3">
    <name type="scientific">Flagellimonas aquimarina</name>
    <dbReference type="NCBI Taxonomy" id="2201895"/>
    <lineage>
        <taxon>Bacteria</taxon>
        <taxon>Pseudomonadati</taxon>
        <taxon>Bacteroidota</taxon>
        <taxon>Flavobacteriia</taxon>
        <taxon>Flavobacteriales</taxon>
        <taxon>Flavobacteriaceae</taxon>
        <taxon>Flagellimonas</taxon>
    </lineage>
</organism>
<keyword evidence="1" id="KW-0472">Membrane</keyword>
<dbReference type="EMBL" id="QGEG01000002">
    <property type="protein sequence ID" value="PWL38704.1"/>
    <property type="molecule type" value="Genomic_DNA"/>
</dbReference>
<dbReference type="AlphaFoldDB" id="A0A316KXZ9"/>
<accession>A0A316KXZ9</accession>
<evidence type="ECO:0008006" key="4">
    <source>
        <dbReference type="Google" id="ProtNLM"/>
    </source>
</evidence>
<feature type="transmembrane region" description="Helical" evidence="1">
    <location>
        <begin position="54"/>
        <end position="75"/>
    </location>
</feature>
<dbReference type="Proteomes" id="UP000245762">
    <property type="component" value="Unassembled WGS sequence"/>
</dbReference>
<reference evidence="2 3" key="1">
    <citation type="submission" date="2018-05" db="EMBL/GenBank/DDBJ databases">
        <title>Complete genome sequence of Flagellimonas aquimarina ECD12 isolated from seaweed Ecklonia cava.</title>
        <authorList>
            <person name="Choi S."/>
            <person name="Seong C."/>
        </authorList>
    </citation>
    <scope>NUCLEOTIDE SEQUENCE [LARGE SCALE GENOMIC DNA]</scope>
    <source>
        <strain evidence="2 3">ECD12</strain>
    </source>
</reference>
<sequence length="137" mass="15587">MKRNKIEGQALLSTLWIFILFNMIFRDLHQLGKKGFLEEIMTGVVNGIEITEELMLFGGFLAEIPILMVLLSRILHDKANKWANIIASVITFLVLVSAVPSADMDDIFFMIIEFVAFLAIILIAWKLPSGKKHLHFQ</sequence>
<feature type="transmembrane region" description="Helical" evidence="1">
    <location>
        <begin position="107"/>
        <end position="125"/>
    </location>
</feature>
<keyword evidence="1" id="KW-1133">Transmembrane helix</keyword>
<dbReference type="RefSeq" id="WP_109662839.1">
    <property type="nucleotide sequence ID" value="NZ_QGEG01000002.1"/>
</dbReference>
<comment type="caution">
    <text evidence="2">The sequence shown here is derived from an EMBL/GenBank/DDBJ whole genome shotgun (WGS) entry which is preliminary data.</text>
</comment>